<dbReference type="InterPro" id="IPR004433">
    <property type="entry name" value="MenaQ_synth_MenD"/>
</dbReference>
<name>A0A3S0WBM7_9BACI</name>
<dbReference type="Pfam" id="PF16582">
    <property type="entry name" value="TPP_enzyme_M_2"/>
    <property type="match status" value="1"/>
</dbReference>
<evidence type="ECO:0000256" key="7">
    <source>
        <dbReference type="HAMAP-Rule" id="MF_01659"/>
    </source>
</evidence>
<reference evidence="11 12" key="1">
    <citation type="submission" date="2018-12" db="EMBL/GenBank/DDBJ databases">
        <title>Bacillus chawlae sp. nov., Bacillus glennii sp. nov., and Bacillus saganii sp. nov. Isolated from the Vehicle Assembly Building at Kennedy Space Center where the Viking Spacecraft were Assembled.</title>
        <authorList>
            <person name="Seuylemezian A."/>
            <person name="Vaishampayan P."/>
        </authorList>
    </citation>
    <scope>NUCLEOTIDE SEQUENCE [LARGE SCALE GENOMIC DNA]</scope>
    <source>
        <strain evidence="11 12">L5</strain>
    </source>
</reference>
<dbReference type="PANTHER" id="PTHR42916:SF1">
    <property type="entry name" value="PROTEIN PHYLLO, CHLOROPLASTIC"/>
    <property type="match status" value="1"/>
</dbReference>
<dbReference type="InterPro" id="IPR012001">
    <property type="entry name" value="Thiamin_PyroP_enz_TPP-bd_dom"/>
</dbReference>
<dbReference type="GO" id="GO:0000287">
    <property type="term" value="F:magnesium ion binding"/>
    <property type="evidence" value="ECO:0007669"/>
    <property type="project" value="UniProtKB-UniRule"/>
</dbReference>
<keyword evidence="1 7" id="KW-0474">Menaquinone biosynthesis</keyword>
<dbReference type="CDD" id="cd02009">
    <property type="entry name" value="TPP_SHCHC_synthase"/>
    <property type="match status" value="1"/>
</dbReference>
<keyword evidence="12" id="KW-1185">Reference proteome</keyword>
<evidence type="ECO:0000259" key="8">
    <source>
        <dbReference type="Pfam" id="PF02775"/>
    </source>
</evidence>
<dbReference type="PANTHER" id="PTHR42916">
    <property type="entry name" value="2-SUCCINYL-5-ENOLPYRUVYL-6-HYDROXY-3-CYCLOHEXENE-1-CARBOXYLATE SYNTHASE"/>
    <property type="match status" value="1"/>
</dbReference>
<dbReference type="Proteomes" id="UP000267430">
    <property type="component" value="Unassembled WGS sequence"/>
</dbReference>
<comment type="pathway">
    <text evidence="7">Quinol/quinone metabolism; 1,4-dihydroxy-2-naphthoate biosynthesis; 1,4-dihydroxy-2-naphthoate from chorismate: step 2/7.</text>
</comment>
<dbReference type="Pfam" id="PF02775">
    <property type="entry name" value="TPP_enzyme_C"/>
    <property type="match status" value="1"/>
</dbReference>
<comment type="caution">
    <text evidence="11">The sequence shown here is derived from an EMBL/GenBank/DDBJ whole genome shotgun (WGS) entry which is preliminary data.</text>
</comment>
<feature type="domain" description="Menaquinone biosynthesis protein MenD middle" evidence="10">
    <location>
        <begin position="222"/>
        <end position="405"/>
    </location>
</feature>
<comment type="catalytic activity">
    <reaction evidence="7">
        <text>isochorismate + 2-oxoglutarate + H(+) = 5-enolpyruvoyl-6-hydroxy-2-succinyl-cyclohex-3-ene-1-carboxylate + CO2</text>
        <dbReference type="Rhea" id="RHEA:25593"/>
        <dbReference type="ChEBI" id="CHEBI:15378"/>
        <dbReference type="ChEBI" id="CHEBI:16526"/>
        <dbReference type="ChEBI" id="CHEBI:16810"/>
        <dbReference type="ChEBI" id="CHEBI:29780"/>
        <dbReference type="ChEBI" id="CHEBI:58818"/>
        <dbReference type="EC" id="2.2.1.9"/>
    </reaction>
</comment>
<keyword evidence="3 7" id="KW-0479">Metal-binding</keyword>
<sequence>MNDREAITAYIASFVDELARNNIKHVVVSPGSRSTPLALVLAEHPDITIHLNIDERSAAFFALGLAKALHEPVAMVCTSGTATANYYPAIIEAYYSRVPLLVLTADRPHELRDVGAPQAIDQIHLYGKHVKWFVEMAIPEHTEEMIRYARTIGARALATAAKEPAGPVHLNFPLREPLVPLMETVKNYRINEKAQSSAAAVEGGELILASMQLQAMAETLSESKRGIIICGELRNDEMKTAIISLAEKLSFPILADPLSQLRSGSPGGENIIDCYDTFLRGENASRLFNPDLVLRFGAVPVSKALLLYLKKHRNTRHLVVDGGAGWREPAGLVTDMIYSNEIFFCNSIGEHIEQREKSSWLGRWRQVNDATKNALESIRDEEELSEGKLFILLQDLMPNKSHLFVGNSMPIRDLDTFFFSNNKEIRTFANRGANGIDGVVSTALGVSTVLDNTVLVIGDLSFFHDMNGLMAAKLQQTNITILLINNDGGGIFSFLPQASEKDYFETLFGTPHGLDFSHAVALYGGKYTKVCSWDEFKEAFTNSFEIQGLKVIEVPTARETNVLKHRELWSYVSQEIKEALNEEIK</sequence>
<accession>A0A3S0WBM7</accession>
<comment type="subunit">
    <text evidence="7">Homodimer.</text>
</comment>
<evidence type="ECO:0000313" key="12">
    <source>
        <dbReference type="Proteomes" id="UP000267430"/>
    </source>
</evidence>
<dbReference type="OrthoDB" id="9791859at2"/>
<gene>
    <name evidence="7 11" type="primary">menD</name>
    <name evidence="11" type="ORF">ELQ35_02800</name>
</gene>
<dbReference type="NCBIfam" id="TIGR00173">
    <property type="entry name" value="menD"/>
    <property type="match status" value="1"/>
</dbReference>
<dbReference type="InterPro" id="IPR011766">
    <property type="entry name" value="TPP_enzyme_TPP-bd"/>
</dbReference>
<evidence type="ECO:0000256" key="1">
    <source>
        <dbReference type="ARBA" id="ARBA00022428"/>
    </source>
</evidence>
<dbReference type="Gene3D" id="3.40.50.1220">
    <property type="entry name" value="TPP-binding domain"/>
    <property type="match status" value="1"/>
</dbReference>
<dbReference type="InterPro" id="IPR029035">
    <property type="entry name" value="DHS-like_NAD/FAD-binding_dom"/>
</dbReference>
<keyword evidence="2 7" id="KW-0808">Transferase</keyword>
<evidence type="ECO:0000256" key="3">
    <source>
        <dbReference type="ARBA" id="ARBA00022723"/>
    </source>
</evidence>
<dbReference type="UniPathway" id="UPA01057">
    <property type="reaction ID" value="UER00164"/>
</dbReference>
<evidence type="ECO:0000259" key="9">
    <source>
        <dbReference type="Pfam" id="PF02776"/>
    </source>
</evidence>
<dbReference type="HAMAP" id="MF_01659">
    <property type="entry name" value="MenD"/>
    <property type="match status" value="1"/>
</dbReference>
<evidence type="ECO:0000256" key="5">
    <source>
        <dbReference type="ARBA" id="ARBA00023052"/>
    </source>
</evidence>
<dbReference type="GO" id="GO:0009234">
    <property type="term" value="P:menaquinone biosynthetic process"/>
    <property type="evidence" value="ECO:0007669"/>
    <property type="project" value="UniProtKB-UniRule"/>
</dbReference>
<keyword evidence="4 7" id="KW-0460">Magnesium</keyword>
<comment type="pathway">
    <text evidence="7">Quinol/quinone metabolism; menaquinone biosynthesis.</text>
</comment>
<proteinExistence type="inferred from homology"/>
<evidence type="ECO:0000256" key="6">
    <source>
        <dbReference type="ARBA" id="ARBA00023211"/>
    </source>
</evidence>
<comment type="cofactor">
    <cofactor evidence="7">
        <name>Mg(2+)</name>
        <dbReference type="ChEBI" id="CHEBI:18420"/>
    </cofactor>
    <cofactor evidence="7">
        <name>Mn(2+)</name>
        <dbReference type="ChEBI" id="CHEBI:29035"/>
    </cofactor>
</comment>
<dbReference type="InterPro" id="IPR029061">
    <property type="entry name" value="THDP-binding"/>
</dbReference>
<comment type="function">
    <text evidence="7">Catalyzes the thiamine diphosphate-dependent decarboxylation of 2-oxoglutarate and the subsequent addition of the resulting succinic semialdehyde-thiamine pyrophosphate anion to isochorismate to yield 2-succinyl-5-enolpyruvyl-6-hydroxy-3-cyclohexene-1-carboxylate (SEPHCHC).</text>
</comment>
<feature type="domain" description="Thiamine pyrophosphate enzyme N-terminal TPP-binding" evidence="9">
    <location>
        <begin position="14"/>
        <end position="124"/>
    </location>
</feature>
<comment type="similarity">
    <text evidence="7">Belongs to the TPP enzyme family. MenD subfamily.</text>
</comment>
<evidence type="ECO:0000256" key="2">
    <source>
        <dbReference type="ARBA" id="ARBA00022679"/>
    </source>
</evidence>
<dbReference type="Gene3D" id="3.40.50.970">
    <property type="match status" value="2"/>
</dbReference>
<organism evidence="11 12">
    <name type="scientific">Peribacillus cavernae</name>
    <dbReference type="NCBI Taxonomy" id="1674310"/>
    <lineage>
        <taxon>Bacteria</taxon>
        <taxon>Bacillati</taxon>
        <taxon>Bacillota</taxon>
        <taxon>Bacilli</taxon>
        <taxon>Bacillales</taxon>
        <taxon>Bacillaceae</taxon>
        <taxon>Peribacillus</taxon>
    </lineage>
</organism>
<dbReference type="SUPFAM" id="SSF52467">
    <property type="entry name" value="DHS-like NAD/FAD-binding domain"/>
    <property type="match status" value="1"/>
</dbReference>
<dbReference type="SUPFAM" id="SSF52518">
    <property type="entry name" value="Thiamin diphosphate-binding fold (THDP-binding)"/>
    <property type="match status" value="2"/>
</dbReference>
<evidence type="ECO:0000256" key="4">
    <source>
        <dbReference type="ARBA" id="ARBA00022842"/>
    </source>
</evidence>
<keyword evidence="5 7" id="KW-0786">Thiamine pyrophosphate</keyword>
<dbReference type="GO" id="GO:0030145">
    <property type="term" value="F:manganese ion binding"/>
    <property type="evidence" value="ECO:0007669"/>
    <property type="project" value="UniProtKB-UniRule"/>
</dbReference>
<evidence type="ECO:0000313" key="11">
    <source>
        <dbReference type="EMBL" id="RUQ31921.1"/>
    </source>
</evidence>
<dbReference type="GO" id="GO:0030976">
    <property type="term" value="F:thiamine pyrophosphate binding"/>
    <property type="evidence" value="ECO:0007669"/>
    <property type="project" value="UniProtKB-UniRule"/>
</dbReference>
<dbReference type="EMBL" id="RYZZ01000004">
    <property type="protein sequence ID" value="RUQ31921.1"/>
    <property type="molecule type" value="Genomic_DNA"/>
</dbReference>
<feature type="domain" description="Thiamine pyrophosphate enzyme TPP-binding" evidence="8">
    <location>
        <begin position="426"/>
        <end position="554"/>
    </location>
</feature>
<dbReference type="EC" id="2.2.1.9" evidence="7"/>
<dbReference type="Pfam" id="PF02776">
    <property type="entry name" value="TPP_enzyme_N"/>
    <property type="match status" value="1"/>
</dbReference>
<dbReference type="RefSeq" id="WP_126863321.1">
    <property type="nucleotide sequence ID" value="NZ_JAUSTX010000016.1"/>
</dbReference>
<dbReference type="UniPathway" id="UPA00079"/>
<dbReference type="InterPro" id="IPR032264">
    <property type="entry name" value="MenD_middle"/>
</dbReference>
<protein>
    <recommendedName>
        <fullName evidence="7">2-succinyl-5-enolpyruvyl-6-hydroxy-3-cyclohexene-1-carboxylate synthase</fullName>
        <shortName evidence="7">SEPHCHC synthase</shortName>
        <ecNumber evidence="7">2.2.1.9</ecNumber>
    </recommendedName>
    <alternativeName>
        <fullName evidence="7">Menaquinone biosynthesis protein MenD</fullName>
    </alternativeName>
</protein>
<evidence type="ECO:0000259" key="10">
    <source>
        <dbReference type="Pfam" id="PF16582"/>
    </source>
</evidence>
<keyword evidence="6 7" id="KW-0464">Manganese</keyword>
<comment type="cofactor">
    <cofactor evidence="7">
        <name>thiamine diphosphate</name>
        <dbReference type="ChEBI" id="CHEBI:58937"/>
    </cofactor>
    <text evidence="7">Binds 1 thiamine pyrophosphate per subunit.</text>
</comment>
<dbReference type="GO" id="GO:0070204">
    <property type="term" value="F:2-succinyl-5-enolpyruvyl-6-hydroxy-3-cyclohexene-1-carboxylic-acid synthase activity"/>
    <property type="evidence" value="ECO:0007669"/>
    <property type="project" value="UniProtKB-UniRule"/>
</dbReference>
<dbReference type="CDD" id="cd07037">
    <property type="entry name" value="TPP_PYR_MenD"/>
    <property type="match status" value="1"/>
</dbReference>
<dbReference type="PIRSF" id="PIRSF004983">
    <property type="entry name" value="MenD"/>
    <property type="match status" value="1"/>
</dbReference>
<dbReference type="AlphaFoldDB" id="A0A3S0WBM7"/>